<name>S4MIK7_9ACTN</name>
<dbReference type="Proteomes" id="UP000015001">
    <property type="component" value="Unassembled WGS sequence"/>
</dbReference>
<dbReference type="HOGENOM" id="CLU_2411792_0_0_11"/>
<accession>S4MIK7</accession>
<dbReference type="EMBL" id="AOPY01001565">
    <property type="protein sequence ID" value="EPJ36396.1"/>
    <property type="molecule type" value="Genomic_DNA"/>
</dbReference>
<proteinExistence type="predicted"/>
<gene>
    <name evidence="2" type="ORF">STAFG_6542</name>
</gene>
<protein>
    <submittedName>
        <fullName evidence="2">Uncharacterized protein</fullName>
    </submittedName>
</protein>
<sequence>MRLTRLAHGVNELSQEKPSGSLNTAVGRYTPSCRTATPGWKRVWPGGSDLGLRGWWLRLAGHCRWPLAALARPRGGPGRRGTPPPRRAIVPP</sequence>
<feature type="compositionally biased region" description="Polar residues" evidence="1">
    <location>
        <begin position="12"/>
        <end position="24"/>
    </location>
</feature>
<feature type="region of interest" description="Disordered" evidence="1">
    <location>
        <begin position="1"/>
        <end position="26"/>
    </location>
</feature>
<feature type="region of interest" description="Disordered" evidence="1">
    <location>
        <begin position="70"/>
        <end position="92"/>
    </location>
</feature>
<dbReference type="PATRIC" id="fig|1283301.3.peg.6492"/>
<comment type="caution">
    <text evidence="2">The sequence shown here is derived from an EMBL/GenBank/DDBJ whole genome shotgun (WGS) entry which is preliminary data.</text>
</comment>
<reference evidence="2 3" key="1">
    <citation type="submission" date="2013-02" db="EMBL/GenBank/DDBJ databases">
        <title>Draft Genome Sequence of Streptomyces afghaniensis, Which Produces Compounds of the Julimycin B-Complex.</title>
        <authorList>
            <person name="Gruening B.A."/>
            <person name="Praeg A."/>
            <person name="Erxleben A."/>
            <person name="Guenther S."/>
            <person name="Fiedler H.-P."/>
            <person name="Goodfellow M."/>
            <person name="Mueller M."/>
        </authorList>
    </citation>
    <scope>NUCLEOTIDE SEQUENCE [LARGE SCALE GENOMIC DNA]</scope>
    <source>
        <strain evidence="2 3">772</strain>
    </source>
</reference>
<evidence type="ECO:0000313" key="3">
    <source>
        <dbReference type="Proteomes" id="UP000015001"/>
    </source>
</evidence>
<feature type="compositionally biased region" description="Pro residues" evidence="1">
    <location>
        <begin position="82"/>
        <end position="92"/>
    </location>
</feature>
<organism evidence="2 3">
    <name type="scientific">Streptomyces afghaniensis 772</name>
    <dbReference type="NCBI Taxonomy" id="1283301"/>
    <lineage>
        <taxon>Bacteria</taxon>
        <taxon>Bacillati</taxon>
        <taxon>Actinomycetota</taxon>
        <taxon>Actinomycetes</taxon>
        <taxon>Kitasatosporales</taxon>
        <taxon>Streptomycetaceae</taxon>
        <taxon>Streptomyces</taxon>
    </lineage>
</organism>
<evidence type="ECO:0000313" key="2">
    <source>
        <dbReference type="EMBL" id="EPJ36396.1"/>
    </source>
</evidence>
<dbReference type="AlphaFoldDB" id="S4MIK7"/>
<evidence type="ECO:0000256" key="1">
    <source>
        <dbReference type="SAM" id="MobiDB-lite"/>
    </source>
</evidence>
<keyword evidence="3" id="KW-1185">Reference proteome</keyword>